<organism evidence="1 2">
    <name type="scientific">Microbispora maris</name>
    <dbReference type="NCBI Taxonomy" id="3144104"/>
    <lineage>
        <taxon>Bacteria</taxon>
        <taxon>Bacillati</taxon>
        <taxon>Actinomycetota</taxon>
        <taxon>Actinomycetes</taxon>
        <taxon>Streptosporangiales</taxon>
        <taxon>Streptosporangiaceae</taxon>
        <taxon>Microbispora</taxon>
    </lineage>
</organism>
<name>A0ABV0ANC3_9ACTN</name>
<evidence type="ECO:0000313" key="1">
    <source>
        <dbReference type="EMBL" id="MEN3536337.1"/>
    </source>
</evidence>
<evidence type="ECO:0008006" key="3">
    <source>
        <dbReference type="Google" id="ProtNLM"/>
    </source>
</evidence>
<dbReference type="EMBL" id="JBDJAW010000010">
    <property type="protein sequence ID" value="MEN3536337.1"/>
    <property type="molecule type" value="Genomic_DNA"/>
</dbReference>
<proteinExistence type="predicted"/>
<protein>
    <recommendedName>
        <fullName evidence="3">Gas vesicle protein</fullName>
    </recommendedName>
</protein>
<dbReference type="RefSeq" id="WP_346226330.1">
    <property type="nucleotide sequence ID" value="NZ_JBDJAW010000010.1"/>
</dbReference>
<sequence>MSTTDPVLRALVFAVSMAKERMGVALAVNGTIITGHLVSPEEYATAVIEEIRRSRAEEVPAGGGPEGFFLRIAESAKERRERHRAAALAGDFDSGSEQDLPDYLHLVDAFAGDRPAGGAGATWRIRLEDVSGWSLAQVGTPDVRTA</sequence>
<comment type="caution">
    <text evidence="1">The sequence shown here is derived from an EMBL/GenBank/DDBJ whole genome shotgun (WGS) entry which is preliminary data.</text>
</comment>
<dbReference type="Proteomes" id="UP001447516">
    <property type="component" value="Unassembled WGS sequence"/>
</dbReference>
<reference evidence="1 2" key="1">
    <citation type="submission" date="2024-05" db="EMBL/GenBank/DDBJ databases">
        <title>Microbispora sp.ZYX-F-249.</title>
        <authorList>
            <person name="Xie H."/>
        </authorList>
    </citation>
    <scope>NUCLEOTIDE SEQUENCE [LARGE SCALE GENOMIC DNA]</scope>
    <source>
        <strain evidence="1 2">ZYX-F-249</strain>
    </source>
</reference>
<accession>A0ABV0ANC3</accession>
<evidence type="ECO:0000313" key="2">
    <source>
        <dbReference type="Proteomes" id="UP001447516"/>
    </source>
</evidence>
<keyword evidence="2" id="KW-1185">Reference proteome</keyword>
<gene>
    <name evidence="1" type="ORF">AAH991_14570</name>
</gene>